<keyword evidence="4" id="KW-1133">Transmembrane helix</keyword>
<accession>A0A363UKX5</accession>
<dbReference type="EMBL" id="QEQK01000007">
    <property type="protein sequence ID" value="PWN56071.1"/>
    <property type="molecule type" value="Genomic_DNA"/>
</dbReference>
<dbReference type="PANTHER" id="PTHR45138:SF9">
    <property type="entry name" value="DIGUANYLATE CYCLASE DGCM-RELATED"/>
    <property type="match status" value="1"/>
</dbReference>
<feature type="transmembrane region" description="Helical" evidence="4">
    <location>
        <begin position="64"/>
        <end position="84"/>
    </location>
</feature>
<feature type="domain" description="GGDEF" evidence="5">
    <location>
        <begin position="242"/>
        <end position="380"/>
    </location>
</feature>
<keyword evidence="7" id="KW-1185">Reference proteome</keyword>
<dbReference type="PROSITE" id="PS50887">
    <property type="entry name" value="GGDEF"/>
    <property type="match status" value="1"/>
</dbReference>
<dbReference type="RefSeq" id="WP_109720287.1">
    <property type="nucleotide sequence ID" value="NZ_QEQK01000007.1"/>
</dbReference>
<comment type="caution">
    <text evidence="6">The sequence shown here is derived from an EMBL/GenBank/DDBJ whole genome shotgun (WGS) entry which is preliminary data.</text>
</comment>
<name>A0A363UKX5_9GAMM</name>
<dbReference type="GO" id="GO:1902201">
    <property type="term" value="P:negative regulation of bacterial-type flagellum-dependent cell motility"/>
    <property type="evidence" value="ECO:0007669"/>
    <property type="project" value="TreeGrafter"/>
</dbReference>
<protein>
    <recommendedName>
        <fullName evidence="2">diguanylate cyclase</fullName>
        <ecNumber evidence="2">2.7.7.65</ecNumber>
    </recommendedName>
</protein>
<dbReference type="Proteomes" id="UP000251800">
    <property type="component" value="Unassembled WGS sequence"/>
</dbReference>
<evidence type="ECO:0000313" key="6">
    <source>
        <dbReference type="EMBL" id="PWN56071.1"/>
    </source>
</evidence>
<keyword evidence="4" id="KW-0472">Membrane</keyword>
<dbReference type="GO" id="GO:0052621">
    <property type="term" value="F:diguanylate cyclase activity"/>
    <property type="evidence" value="ECO:0007669"/>
    <property type="project" value="UniProtKB-EC"/>
</dbReference>
<dbReference type="NCBIfam" id="TIGR00254">
    <property type="entry name" value="GGDEF"/>
    <property type="match status" value="1"/>
</dbReference>
<evidence type="ECO:0000256" key="4">
    <source>
        <dbReference type="SAM" id="Phobius"/>
    </source>
</evidence>
<comment type="cofactor">
    <cofactor evidence="1">
        <name>Mg(2+)</name>
        <dbReference type="ChEBI" id="CHEBI:18420"/>
    </cofactor>
</comment>
<dbReference type="Pfam" id="PF00990">
    <property type="entry name" value="GGDEF"/>
    <property type="match status" value="1"/>
</dbReference>
<reference evidence="6 7" key="1">
    <citation type="submission" date="2018-05" db="EMBL/GenBank/DDBJ databases">
        <title>Abyssibacter profundi OUC007T gen. nov., sp. nov, a marine bacterium isolated from seawater of the Mariana Trench.</title>
        <authorList>
            <person name="Zhou S."/>
        </authorList>
    </citation>
    <scope>NUCLEOTIDE SEQUENCE [LARGE SCALE GENOMIC DNA]</scope>
    <source>
        <strain evidence="6 7">OUC007</strain>
    </source>
</reference>
<dbReference type="AlphaFoldDB" id="A0A363UKX5"/>
<dbReference type="InterPro" id="IPR000160">
    <property type="entry name" value="GGDEF_dom"/>
</dbReference>
<evidence type="ECO:0000256" key="1">
    <source>
        <dbReference type="ARBA" id="ARBA00001946"/>
    </source>
</evidence>
<feature type="transmembrane region" description="Helical" evidence="4">
    <location>
        <begin position="38"/>
        <end position="58"/>
    </location>
</feature>
<dbReference type="InterPro" id="IPR029787">
    <property type="entry name" value="Nucleotide_cyclase"/>
</dbReference>
<dbReference type="SMART" id="SM00267">
    <property type="entry name" value="GGDEF"/>
    <property type="match status" value="1"/>
</dbReference>
<organism evidence="6 7">
    <name type="scientific">Abyssibacter profundi</name>
    <dbReference type="NCBI Taxonomy" id="2182787"/>
    <lineage>
        <taxon>Bacteria</taxon>
        <taxon>Pseudomonadati</taxon>
        <taxon>Pseudomonadota</taxon>
        <taxon>Gammaproteobacteria</taxon>
        <taxon>Chromatiales</taxon>
        <taxon>Oceanococcaceae</taxon>
        <taxon>Abyssibacter</taxon>
    </lineage>
</organism>
<evidence type="ECO:0000256" key="2">
    <source>
        <dbReference type="ARBA" id="ARBA00012528"/>
    </source>
</evidence>
<dbReference type="InterPro" id="IPR050469">
    <property type="entry name" value="Diguanylate_Cyclase"/>
</dbReference>
<evidence type="ECO:0000259" key="5">
    <source>
        <dbReference type="PROSITE" id="PS50887"/>
    </source>
</evidence>
<dbReference type="SUPFAM" id="SSF55073">
    <property type="entry name" value="Nucleotide cyclase"/>
    <property type="match status" value="1"/>
</dbReference>
<dbReference type="PANTHER" id="PTHR45138">
    <property type="entry name" value="REGULATORY COMPONENTS OF SENSORY TRANSDUCTION SYSTEM"/>
    <property type="match status" value="1"/>
</dbReference>
<sequence>MPKRLPQWFQTHFLQIDADREHAFKRSFLHSGRGRRELGIVLLLLLVPTLPWYGPHLLAIPESVFAALPVALQWASLITALLALVVNRLARGHLRVVLTVATMNLVAIIFLTALRVVGSHQGFEIPIAIQATLVVGVGVMAGMTARHNLVFFGTVLLGMTVAELWWVENPSNQVIEIYAIVMISGISLIGALAVEHAARGAWKDQASLAYRANYDDLTGLATRAFFREQIESLLRAARRDERPVALAIVDIDHFKAINDTHGHLVGDEVIRSVAEEIRLLCRRSTDLAARLGGEEYALFLYGADAPDAQRLLTELLDRIRALRFHDTNGRPLSLKTTASCGLVTAPPGMTVTRNGLLLSADSQLYVAKRSGRDRLSWELYKGETISHTR</sequence>
<feature type="transmembrane region" description="Helical" evidence="4">
    <location>
        <begin position="173"/>
        <end position="194"/>
    </location>
</feature>
<gene>
    <name evidence="6" type="ORF">DEH80_09680</name>
</gene>
<evidence type="ECO:0000256" key="3">
    <source>
        <dbReference type="ARBA" id="ARBA00034247"/>
    </source>
</evidence>
<evidence type="ECO:0000313" key="7">
    <source>
        <dbReference type="Proteomes" id="UP000251800"/>
    </source>
</evidence>
<keyword evidence="4" id="KW-0812">Transmembrane</keyword>
<feature type="transmembrane region" description="Helical" evidence="4">
    <location>
        <begin position="123"/>
        <end position="142"/>
    </location>
</feature>
<dbReference type="GO" id="GO:0043709">
    <property type="term" value="P:cell adhesion involved in single-species biofilm formation"/>
    <property type="evidence" value="ECO:0007669"/>
    <property type="project" value="TreeGrafter"/>
</dbReference>
<dbReference type="CDD" id="cd01949">
    <property type="entry name" value="GGDEF"/>
    <property type="match status" value="1"/>
</dbReference>
<feature type="transmembrane region" description="Helical" evidence="4">
    <location>
        <begin position="96"/>
        <end position="117"/>
    </location>
</feature>
<dbReference type="InterPro" id="IPR043128">
    <property type="entry name" value="Rev_trsase/Diguanyl_cyclase"/>
</dbReference>
<dbReference type="GO" id="GO:0005886">
    <property type="term" value="C:plasma membrane"/>
    <property type="evidence" value="ECO:0007669"/>
    <property type="project" value="TreeGrafter"/>
</dbReference>
<dbReference type="OrthoDB" id="9812260at2"/>
<proteinExistence type="predicted"/>
<feature type="transmembrane region" description="Helical" evidence="4">
    <location>
        <begin position="149"/>
        <end position="167"/>
    </location>
</feature>
<dbReference type="EC" id="2.7.7.65" evidence="2"/>
<dbReference type="FunFam" id="3.30.70.270:FF:000001">
    <property type="entry name" value="Diguanylate cyclase domain protein"/>
    <property type="match status" value="1"/>
</dbReference>
<dbReference type="Gene3D" id="3.30.70.270">
    <property type="match status" value="1"/>
</dbReference>
<comment type="catalytic activity">
    <reaction evidence="3">
        <text>2 GTP = 3',3'-c-di-GMP + 2 diphosphate</text>
        <dbReference type="Rhea" id="RHEA:24898"/>
        <dbReference type="ChEBI" id="CHEBI:33019"/>
        <dbReference type="ChEBI" id="CHEBI:37565"/>
        <dbReference type="ChEBI" id="CHEBI:58805"/>
        <dbReference type="EC" id="2.7.7.65"/>
    </reaction>
</comment>